<name>A0ABV8SWA2_9GAMM</name>
<organism evidence="5 6">
    <name type="scientific">Steroidobacter flavus</name>
    <dbReference type="NCBI Taxonomy" id="1842136"/>
    <lineage>
        <taxon>Bacteria</taxon>
        <taxon>Pseudomonadati</taxon>
        <taxon>Pseudomonadota</taxon>
        <taxon>Gammaproteobacteria</taxon>
        <taxon>Steroidobacterales</taxon>
        <taxon>Steroidobacteraceae</taxon>
        <taxon>Steroidobacter</taxon>
    </lineage>
</organism>
<dbReference type="SMART" id="SM00563">
    <property type="entry name" value="PlsC"/>
    <property type="match status" value="1"/>
</dbReference>
<keyword evidence="6" id="KW-1185">Reference proteome</keyword>
<dbReference type="GO" id="GO:0016746">
    <property type="term" value="F:acyltransferase activity"/>
    <property type="evidence" value="ECO:0007669"/>
    <property type="project" value="UniProtKB-KW"/>
</dbReference>
<keyword evidence="2" id="KW-0808">Transferase</keyword>
<dbReference type="RefSeq" id="WP_380599443.1">
    <property type="nucleotide sequence ID" value="NZ_JBHSDU010000003.1"/>
</dbReference>
<feature type="domain" description="Phospholipid/glycerol acyltransferase" evidence="4">
    <location>
        <begin position="32"/>
        <end position="152"/>
    </location>
</feature>
<dbReference type="InterPro" id="IPR002123">
    <property type="entry name" value="Plipid/glycerol_acylTrfase"/>
</dbReference>
<evidence type="ECO:0000313" key="5">
    <source>
        <dbReference type="EMBL" id="MFC4311262.1"/>
    </source>
</evidence>
<gene>
    <name evidence="5" type="ORF">ACFPN2_19340</name>
</gene>
<proteinExistence type="predicted"/>
<evidence type="ECO:0000256" key="2">
    <source>
        <dbReference type="ARBA" id="ARBA00022679"/>
    </source>
</evidence>
<protein>
    <submittedName>
        <fullName evidence="5">Lysophospholipid acyltransferase family protein</fullName>
    </submittedName>
</protein>
<comment type="caution">
    <text evidence="5">The sequence shown here is derived from an EMBL/GenBank/DDBJ whole genome shotgun (WGS) entry which is preliminary data.</text>
</comment>
<reference evidence="6" key="1">
    <citation type="journal article" date="2019" name="Int. J. Syst. Evol. Microbiol.">
        <title>The Global Catalogue of Microorganisms (GCM) 10K type strain sequencing project: providing services to taxonomists for standard genome sequencing and annotation.</title>
        <authorList>
            <consortium name="The Broad Institute Genomics Platform"/>
            <consortium name="The Broad Institute Genome Sequencing Center for Infectious Disease"/>
            <person name="Wu L."/>
            <person name="Ma J."/>
        </authorList>
    </citation>
    <scope>NUCLEOTIDE SEQUENCE [LARGE SCALE GENOMIC DNA]</scope>
    <source>
        <strain evidence="6">CGMCC 1.10759</strain>
    </source>
</reference>
<evidence type="ECO:0000256" key="3">
    <source>
        <dbReference type="ARBA" id="ARBA00023315"/>
    </source>
</evidence>
<dbReference type="EMBL" id="JBHSDU010000003">
    <property type="protein sequence ID" value="MFC4311262.1"/>
    <property type="molecule type" value="Genomic_DNA"/>
</dbReference>
<dbReference type="SUPFAM" id="SSF69593">
    <property type="entry name" value="Glycerol-3-phosphate (1)-acyltransferase"/>
    <property type="match status" value="1"/>
</dbReference>
<evidence type="ECO:0000259" key="4">
    <source>
        <dbReference type="SMART" id="SM00563"/>
    </source>
</evidence>
<keyword evidence="3 5" id="KW-0012">Acyltransferase</keyword>
<comment type="pathway">
    <text evidence="1">Lipid metabolism.</text>
</comment>
<dbReference type="CDD" id="cd07989">
    <property type="entry name" value="LPLAT_AGPAT-like"/>
    <property type="match status" value="1"/>
</dbReference>
<dbReference type="Proteomes" id="UP001595904">
    <property type="component" value="Unassembled WGS sequence"/>
</dbReference>
<evidence type="ECO:0000313" key="6">
    <source>
        <dbReference type="Proteomes" id="UP001595904"/>
    </source>
</evidence>
<sequence length="204" mass="22276">MRPSSFLLTGAAKLLVGAFPRWMGCAPESTQRIYFANHTSHIDTVAIWAALPIRLRNTTHPVAAKDYWGGGVRSYIATKMLRAVLIDRSRSDPNANPLAPLIEMLKLGESLIIFPEGTRGSSAVPGQFKSGLYHLATQFPNAQLVPVYLENLHRSLPKGAVLPIPMTCTVRFGAPMQLAAEETKEAFLERARAEVIKLAGNVKA</sequence>
<accession>A0ABV8SWA2</accession>
<dbReference type="PANTHER" id="PTHR10434:SF11">
    <property type="entry name" value="1-ACYL-SN-GLYCEROL-3-PHOSPHATE ACYLTRANSFERASE"/>
    <property type="match status" value="1"/>
</dbReference>
<dbReference type="PANTHER" id="PTHR10434">
    <property type="entry name" value="1-ACYL-SN-GLYCEROL-3-PHOSPHATE ACYLTRANSFERASE"/>
    <property type="match status" value="1"/>
</dbReference>
<evidence type="ECO:0000256" key="1">
    <source>
        <dbReference type="ARBA" id="ARBA00005189"/>
    </source>
</evidence>
<dbReference type="Pfam" id="PF01553">
    <property type="entry name" value="Acyltransferase"/>
    <property type="match status" value="1"/>
</dbReference>